<name>A0A7Y0S0I7_VIBPH</name>
<evidence type="ECO:0000256" key="1">
    <source>
        <dbReference type="ARBA" id="ARBA00009381"/>
    </source>
</evidence>
<dbReference type="GO" id="GO:0016787">
    <property type="term" value="F:hydrolase activity"/>
    <property type="evidence" value="ECO:0007669"/>
    <property type="project" value="UniProtKB-KW"/>
</dbReference>
<dbReference type="SUPFAM" id="SSF56235">
    <property type="entry name" value="N-terminal nucleophile aminohydrolases (Ntn hydrolases)"/>
    <property type="match status" value="1"/>
</dbReference>
<dbReference type="InterPro" id="IPR029055">
    <property type="entry name" value="Ntn_hydrolases_N"/>
</dbReference>
<keyword evidence="4" id="KW-0865">Zymogen</keyword>
<evidence type="ECO:0000256" key="2">
    <source>
        <dbReference type="ARBA" id="ARBA00022679"/>
    </source>
</evidence>
<keyword evidence="2 5" id="KW-0808">Transferase</keyword>
<sequence>GTGMGSGVMVDGVILNAQMANFSPLPTVNGKPTQNSIEAGKRPRSAITPLMVMDSDDNLRLVVGSPGSSQSPGYVLKTVVGVLDWNLSAQE</sequence>
<comment type="similarity">
    <text evidence="1">Belongs to the gamma-glutamyltransferase family.</text>
</comment>
<dbReference type="InterPro" id="IPR051792">
    <property type="entry name" value="GGT_bact"/>
</dbReference>
<organism evidence="5 6">
    <name type="scientific">Vibrio parahaemolyticus</name>
    <dbReference type="NCBI Taxonomy" id="670"/>
    <lineage>
        <taxon>Bacteria</taxon>
        <taxon>Pseudomonadati</taxon>
        <taxon>Pseudomonadota</taxon>
        <taxon>Gammaproteobacteria</taxon>
        <taxon>Vibrionales</taxon>
        <taxon>Vibrionaceae</taxon>
        <taxon>Vibrio</taxon>
    </lineage>
</organism>
<dbReference type="AlphaFoldDB" id="A0A7Y0S0I7"/>
<evidence type="ECO:0000313" key="5">
    <source>
        <dbReference type="EMBL" id="NMU24027.1"/>
    </source>
</evidence>
<protein>
    <submittedName>
        <fullName evidence="5">Gamma-glutamyltransferase</fullName>
    </submittedName>
</protein>
<gene>
    <name evidence="5" type="ORF">HKB21_00135</name>
</gene>
<reference evidence="5 6" key="1">
    <citation type="submission" date="2020-04" db="EMBL/GenBank/DDBJ databases">
        <title>Whole-genome sequencing of Vibrio spp. from China reveals different genetic environments of blaCTX-M-14 among diverse lineages.</title>
        <authorList>
            <person name="Zheng Z."/>
            <person name="Ye L."/>
            <person name="Chen S."/>
        </authorList>
    </citation>
    <scope>NUCLEOTIDE SEQUENCE [LARGE SCALE GENOMIC DNA]</scope>
    <source>
        <strain evidence="5 6">Vb0574</strain>
    </source>
</reference>
<feature type="non-terminal residue" evidence="5">
    <location>
        <position position="1"/>
    </location>
</feature>
<evidence type="ECO:0000256" key="4">
    <source>
        <dbReference type="ARBA" id="ARBA00023145"/>
    </source>
</evidence>
<evidence type="ECO:0000313" key="6">
    <source>
        <dbReference type="Proteomes" id="UP000555836"/>
    </source>
</evidence>
<dbReference type="Gene3D" id="3.60.20.40">
    <property type="match status" value="1"/>
</dbReference>
<accession>A0A7Y0S0I7</accession>
<dbReference type="EMBL" id="JABCLD010000032">
    <property type="protein sequence ID" value="NMU24027.1"/>
    <property type="molecule type" value="Genomic_DNA"/>
</dbReference>
<keyword evidence="3" id="KW-0378">Hydrolase</keyword>
<dbReference type="Pfam" id="PF01019">
    <property type="entry name" value="G_glu_transpept"/>
    <property type="match status" value="1"/>
</dbReference>
<dbReference type="PANTHER" id="PTHR43199">
    <property type="entry name" value="GLUTATHIONE HYDROLASE"/>
    <property type="match status" value="1"/>
</dbReference>
<proteinExistence type="inferred from homology"/>
<comment type="caution">
    <text evidence="5">The sequence shown here is derived from an EMBL/GenBank/DDBJ whole genome shotgun (WGS) entry which is preliminary data.</text>
</comment>
<evidence type="ECO:0000256" key="3">
    <source>
        <dbReference type="ARBA" id="ARBA00022801"/>
    </source>
</evidence>
<dbReference type="PRINTS" id="PR01210">
    <property type="entry name" value="GGTRANSPTASE"/>
</dbReference>
<dbReference type="Proteomes" id="UP000555836">
    <property type="component" value="Unassembled WGS sequence"/>
</dbReference>
<feature type="non-terminal residue" evidence="5">
    <location>
        <position position="91"/>
    </location>
</feature>
<dbReference type="GO" id="GO:0016740">
    <property type="term" value="F:transferase activity"/>
    <property type="evidence" value="ECO:0007669"/>
    <property type="project" value="UniProtKB-KW"/>
</dbReference>
<dbReference type="InterPro" id="IPR043137">
    <property type="entry name" value="GGT_ssub_C"/>
</dbReference>
<dbReference type="PANTHER" id="PTHR43199:SF1">
    <property type="entry name" value="GLUTATHIONE HYDROLASE PROENZYME"/>
    <property type="match status" value="1"/>
</dbReference>